<reference evidence="7 8" key="1">
    <citation type="submission" date="2018-06" db="EMBL/GenBank/DDBJ databases">
        <title>Comparative genomics reveals the genomic features of Rhizophagus irregularis, R. cerebriforme, R. diaphanum and Gigaspora rosea, and their symbiotic lifestyle signature.</title>
        <authorList>
            <person name="Morin E."/>
            <person name="San Clemente H."/>
            <person name="Chen E.C.H."/>
            <person name="De La Providencia I."/>
            <person name="Hainaut M."/>
            <person name="Kuo A."/>
            <person name="Kohler A."/>
            <person name="Murat C."/>
            <person name="Tang N."/>
            <person name="Roy S."/>
            <person name="Loubradou J."/>
            <person name="Henrissat B."/>
            <person name="Grigoriev I.V."/>
            <person name="Corradi N."/>
            <person name="Roux C."/>
            <person name="Martin F.M."/>
        </authorList>
    </citation>
    <scope>NUCLEOTIDE SEQUENCE [LARGE SCALE GENOMIC DNA]</scope>
    <source>
        <strain evidence="7 8">DAOM 194757</strain>
    </source>
</reference>
<keyword evidence="8" id="KW-1185">Reference proteome</keyword>
<dbReference type="OrthoDB" id="2015515at2759"/>
<dbReference type="AlphaFoldDB" id="A0A397UWJ0"/>
<dbReference type="UniPathway" id="UPA00115">
    <property type="reaction ID" value="UER00414"/>
</dbReference>
<dbReference type="InterPro" id="IPR013785">
    <property type="entry name" value="Aldolase_TIM"/>
</dbReference>
<comment type="similarity">
    <text evidence="2">Belongs to the transaldolase family. Type 1 subfamily.</text>
</comment>
<dbReference type="GO" id="GO:0005737">
    <property type="term" value="C:cytoplasm"/>
    <property type="evidence" value="ECO:0007669"/>
    <property type="project" value="InterPro"/>
</dbReference>
<dbReference type="SUPFAM" id="SSF51569">
    <property type="entry name" value="Aldolase"/>
    <property type="match status" value="1"/>
</dbReference>
<dbReference type="InterPro" id="IPR004730">
    <property type="entry name" value="Transaldolase_1"/>
</dbReference>
<dbReference type="GO" id="GO:0009052">
    <property type="term" value="P:pentose-phosphate shunt, non-oxidative branch"/>
    <property type="evidence" value="ECO:0007669"/>
    <property type="project" value="TreeGrafter"/>
</dbReference>
<dbReference type="InterPro" id="IPR001585">
    <property type="entry name" value="TAL/FSA"/>
</dbReference>
<comment type="caution">
    <text evidence="7">The sequence shown here is derived from an EMBL/GenBank/DDBJ whole genome shotgun (WGS) entry which is preliminary data.</text>
</comment>
<evidence type="ECO:0000256" key="5">
    <source>
        <dbReference type="ARBA" id="ARBA00023126"/>
    </source>
</evidence>
<keyword evidence="4" id="KW-0808">Transferase</keyword>
<accession>A0A397UWJ0</accession>
<sequence>MISVLDQIKQWSTIVSDSGDFKSTTEFHSQDATTNPSLILEATKNPHYDYLINSAIEYVKSKEILLEKRIELAADKLLVNFGAGILKFVPGRVSVEIASTWEGIQAAKILEKEGIQCNMTLIFSLVQAVACAEAGVTIISPYAGRILDWYTKNTNKTYKPSEDPGVISVTNIYNYYKKHGYKTSVMGASFRNTGEIEELAGCDFLTISPKLLSKLKNSYKKIERKLSPDTAHRYLEPKTTYDEKTFKWKLNEDPMATEKLSEGIRQFAKDGRTLMFMLRQRLIRDATIVNENTELFGQTFQEVEVPS</sequence>
<evidence type="ECO:0000256" key="4">
    <source>
        <dbReference type="ARBA" id="ARBA00022679"/>
    </source>
</evidence>
<evidence type="ECO:0000313" key="7">
    <source>
        <dbReference type="EMBL" id="RIB14485.1"/>
    </source>
</evidence>
<comment type="pathway">
    <text evidence="1">Carbohydrate degradation; pentose phosphate pathway; D-glyceraldehyde 3-phosphate and beta-D-fructose 6-phosphate from D-ribose 5-phosphate and D-xylulose 5-phosphate (non-oxidative stage): step 2/3.</text>
</comment>
<evidence type="ECO:0000256" key="3">
    <source>
        <dbReference type="ARBA" id="ARBA00013151"/>
    </source>
</evidence>
<keyword evidence="6" id="KW-0704">Schiff base</keyword>
<dbReference type="GO" id="GO:0005975">
    <property type="term" value="P:carbohydrate metabolic process"/>
    <property type="evidence" value="ECO:0007669"/>
    <property type="project" value="InterPro"/>
</dbReference>
<dbReference type="Gene3D" id="3.20.20.70">
    <property type="entry name" value="Aldolase class I"/>
    <property type="match status" value="2"/>
</dbReference>
<evidence type="ECO:0000313" key="8">
    <source>
        <dbReference type="Proteomes" id="UP000266673"/>
    </source>
</evidence>
<proteinExistence type="inferred from homology"/>
<keyword evidence="5" id="KW-0570">Pentose shunt</keyword>
<protein>
    <recommendedName>
        <fullName evidence="3">transaldolase</fullName>
        <ecNumber evidence="3">2.2.1.2</ecNumber>
    </recommendedName>
</protein>
<dbReference type="EMBL" id="QKWP01000828">
    <property type="protein sequence ID" value="RIB14485.1"/>
    <property type="molecule type" value="Genomic_DNA"/>
</dbReference>
<dbReference type="Proteomes" id="UP000266673">
    <property type="component" value="Unassembled WGS sequence"/>
</dbReference>
<organism evidence="7 8">
    <name type="scientific">Gigaspora rosea</name>
    <dbReference type="NCBI Taxonomy" id="44941"/>
    <lineage>
        <taxon>Eukaryota</taxon>
        <taxon>Fungi</taxon>
        <taxon>Fungi incertae sedis</taxon>
        <taxon>Mucoromycota</taxon>
        <taxon>Glomeromycotina</taxon>
        <taxon>Glomeromycetes</taxon>
        <taxon>Diversisporales</taxon>
        <taxon>Gigasporaceae</taxon>
        <taxon>Gigaspora</taxon>
    </lineage>
</organism>
<dbReference type="EC" id="2.2.1.2" evidence="3"/>
<evidence type="ECO:0000256" key="1">
    <source>
        <dbReference type="ARBA" id="ARBA00004857"/>
    </source>
</evidence>
<dbReference type="Pfam" id="PF00923">
    <property type="entry name" value="TAL_FSA"/>
    <property type="match status" value="1"/>
</dbReference>
<dbReference type="PANTHER" id="PTHR10683">
    <property type="entry name" value="TRANSALDOLASE"/>
    <property type="match status" value="1"/>
</dbReference>
<name>A0A397UWJ0_9GLOM</name>
<dbReference type="GO" id="GO:0004801">
    <property type="term" value="F:transaldolase activity"/>
    <property type="evidence" value="ECO:0007669"/>
    <property type="project" value="UniProtKB-EC"/>
</dbReference>
<gene>
    <name evidence="7" type="ORF">C2G38_2040163</name>
</gene>
<dbReference type="CDD" id="cd00957">
    <property type="entry name" value="Transaldolase_TalAB"/>
    <property type="match status" value="1"/>
</dbReference>
<dbReference type="PANTHER" id="PTHR10683:SF18">
    <property type="entry name" value="TRANSALDOLASE"/>
    <property type="match status" value="1"/>
</dbReference>
<dbReference type="PROSITE" id="PS01054">
    <property type="entry name" value="TRANSALDOLASE_1"/>
    <property type="match status" value="1"/>
</dbReference>
<evidence type="ECO:0000256" key="6">
    <source>
        <dbReference type="ARBA" id="ARBA00023270"/>
    </source>
</evidence>
<evidence type="ECO:0000256" key="2">
    <source>
        <dbReference type="ARBA" id="ARBA00008012"/>
    </source>
</evidence>
<dbReference type="STRING" id="44941.A0A397UWJ0"/>
<dbReference type="InterPro" id="IPR018225">
    <property type="entry name" value="Transaldolase_AS"/>
</dbReference>